<gene>
    <name evidence="2" type="ORF">CCMP2556_LOCUS13233</name>
</gene>
<keyword evidence="3" id="KW-1185">Reference proteome</keyword>
<organism evidence="2 3">
    <name type="scientific">Durusdinium trenchii</name>
    <dbReference type="NCBI Taxonomy" id="1381693"/>
    <lineage>
        <taxon>Eukaryota</taxon>
        <taxon>Sar</taxon>
        <taxon>Alveolata</taxon>
        <taxon>Dinophyceae</taxon>
        <taxon>Suessiales</taxon>
        <taxon>Symbiodiniaceae</taxon>
        <taxon>Durusdinium</taxon>
    </lineage>
</organism>
<evidence type="ECO:0000256" key="1">
    <source>
        <dbReference type="SAM" id="MobiDB-lite"/>
    </source>
</evidence>
<sequence>MKGDATELLELLFCLFDADQDDLVGLTDLEHTIDAFLQLPEALQLPEPDAKDFRTLDARKRNGEVTLMAKKALQDFALDESDPEPEEDLAEDRGSDQKCVIR</sequence>
<dbReference type="EMBL" id="CAXAMN010006624">
    <property type="protein sequence ID" value="CAK9018344.1"/>
    <property type="molecule type" value="Genomic_DNA"/>
</dbReference>
<dbReference type="Proteomes" id="UP001642484">
    <property type="component" value="Unassembled WGS sequence"/>
</dbReference>
<feature type="region of interest" description="Disordered" evidence="1">
    <location>
        <begin position="76"/>
        <end position="102"/>
    </location>
</feature>
<dbReference type="InterPro" id="IPR018247">
    <property type="entry name" value="EF_Hand_1_Ca_BS"/>
</dbReference>
<protein>
    <recommendedName>
        <fullName evidence="4">Calmodulin</fullName>
    </recommendedName>
</protein>
<evidence type="ECO:0000313" key="3">
    <source>
        <dbReference type="Proteomes" id="UP001642484"/>
    </source>
</evidence>
<evidence type="ECO:0008006" key="4">
    <source>
        <dbReference type="Google" id="ProtNLM"/>
    </source>
</evidence>
<dbReference type="PROSITE" id="PS00018">
    <property type="entry name" value="EF_HAND_1"/>
    <property type="match status" value="1"/>
</dbReference>
<proteinExistence type="predicted"/>
<reference evidence="2 3" key="1">
    <citation type="submission" date="2024-02" db="EMBL/GenBank/DDBJ databases">
        <authorList>
            <person name="Chen Y."/>
            <person name="Shah S."/>
            <person name="Dougan E. K."/>
            <person name="Thang M."/>
            <person name="Chan C."/>
        </authorList>
    </citation>
    <scope>NUCLEOTIDE SEQUENCE [LARGE SCALE GENOMIC DNA]</scope>
</reference>
<comment type="caution">
    <text evidence="2">The sequence shown here is derived from an EMBL/GenBank/DDBJ whole genome shotgun (WGS) entry which is preliminary data.</text>
</comment>
<accession>A0ABP0JV58</accession>
<feature type="compositionally biased region" description="Acidic residues" evidence="1">
    <location>
        <begin position="77"/>
        <end position="90"/>
    </location>
</feature>
<evidence type="ECO:0000313" key="2">
    <source>
        <dbReference type="EMBL" id="CAK9018344.1"/>
    </source>
</evidence>
<name>A0ABP0JV58_9DINO</name>